<accession>A0A195B4Z7</accession>
<reference evidence="1 2" key="1">
    <citation type="submission" date="2015-09" db="EMBL/GenBank/DDBJ databases">
        <title>Atta colombica WGS genome.</title>
        <authorList>
            <person name="Nygaard S."/>
            <person name="Hu H."/>
            <person name="Boomsma J."/>
            <person name="Zhang G."/>
        </authorList>
    </citation>
    <scope>NUCLEOTIDE SEQUENCE [LARGE SCALE GENOMIC DNA]</scope>
    <source>
        <strain evidence="1">Treedump-2</strain>
        <tissue evidence="1">Whole body</tissue>
    </source>
</reference>
<dbReference type="AlphaFoldDB" id="A0A195B4Z7"/>
<dbReference type="Proteomes" id="UP000078540">
    <property type="component" value="Unassembled WGS sequence"/>
</dbReference>
<evidence type="ECO:0000313" key="2">
    <source>
        <dbReference type="Proteomes" id="UP000078540"/>
    </source>
</evidence>
<gene>
    <name evidence="1" type="ORF">ALC53_10420</name>
</gene>
<organism evidence="1 2">
    <name type="scientific">Atta colombica</name>
    <dbReference type="NCBI Taxonomy" id="520822"/>
    <lineage>
        <taxon>Eukaryota</taxon>
        <taxon>Metazoa</taxon>
        <taxon>Ecdysozoa</taxon>
        <taxon>Arthropoda</taxon>
        <taxon>Hexapoda</taxon>
        <taxon>Insecta</taxon>
        <taxon>Pterygota</taxon>
        <taxon>Neoptera</taxon>
        <taxon>Endopterygota</taxon>
        <taxon>Hymenoptera</taxon>
        <taxon>Apocrita</taxon>
        <taxon>Aculeata</taxon>
        <taxon>Formicoidea</taxon>
        <taxon>Formicidae</taxon>
        <taxon>Myrmicinae</taxon>
        <taxon>Atta</taxon>
    </lineage>
</organism>
<protein>
    <submittedName>
        <fullName evidence="1">Uncharacterized protein</fullName>
    </submittedName>
</protein>
<sequence length="66" mass="7945">MNSRASTTNPFGSPLILSPLQYVRHSDYNIDWIYFASIQLARILHYKIFNFLNRCRDFPNKFKFEK</sequence>
<name>A0A195B4Z7_9HYME</name>
<proteinExistence type="predicted"/>
<keyword evidence="2" id="KW-1185">Reference proteome</keyword>
<dbReference type="EMBL" id="KQ976618">
    <property type="protein sequence ID" value="KYM79254.1"/>
    <property type="molecule type" value="Genomic_DNA"/>
</dbReference>
<evidence type="ECO:0000313" key="1">
    <source>
        <dbReference type="EMBL" id="KYM79254.1"/>
    </source>
</evidence>